<dbReference type="EMBL" id="JAGHQM010000777">
    <property type="protein sequence ID" value="KAH0558665.1"/>
    <property type="molecule type" value="Genomic_DNA"/>
</dbReference>
<dbReference type="PROSITE" id="PS50011">
    <property type="entry name" value="PROTEIN_KINASE_DOM"/>
    <property type="match status" value="1"/>
</dbReference>
<name>A0A9P8LAP9_9PEZI</name>
<dbReference type="SUPFAM" id="SSF56112">
    <property type="entry name" value="Protein kinase-like (PK-like)"/>
    <property type="match status" value="1"/>
</dbReference>
<evidence type="ECO:0000259" key="2">
    <source>
        <dbReference type="PROSITE" id="PS50011"/>
    </source>
</evidence>
<dbReference type="Pfam" id="PF00069">
    <property type="entry name" value="Pkinase"/>
    <property type="match status" value="1"/>
</dbReference>
<dbReference type="InterPro" id="IPR011009">
    <property type="entry name" value="Kinase-like_dom_sf"/>
</dbReference>
<dbReference type="InterPro" id="IPR008271">
    <property type="entry name" value="Ser/Thr_kinase_AS"/>
</dbReference>
<evidence type="ECO:0000313" key="4">
    <source>
        <dbReference type="Proteomes" id="UP000750711"/>
    </source>
</evidence>
<sequence>MTESDVAERPFNTTPLTNMLKSPFSVNAEVRRPVNVVPTPPQSPVRSSLWKLPLYQAEPEIPSPPVTPESQRYSKTPTTASRHGKEGSDSCRGLTERLTEQLSVDGPGNGLDGSIRDMGNEKERPMGRNQPPAGSAPTGVVPLGTMPDKPRGYEGTFSLQVGAEGRYEEYGRGVWSVVYRAGHVPDNRIYAAKKVVAVKSPILQGSVSVLEHEALILTYLQPKIPSAQGQAEGSRHIVSFLGYHTPTKSLVLESVPLTLAGYSKAKAAEAKKNFSPKTMRDPVVGMQAWLYIARELIGGLEFLQNRGVVHGDIKPTNILMRPRTAATG</sequence>
<organism evidence="3 4">
    <name type="scientific">Trichoglossum hirsutum</name>
    <dbReference type="NCBI Taxonomy" id="265104"/>
    <lineage>
        <taxon>Eukaryota</taxon>
        <taxon>Fungi</taxon>
        <taxon>Dikarya</taxon>
        <taxon>Ascomycota</taxon>
        <taxon>Pezizomycotina</taxon>
        <taxon>Geoglossomycetes</taxon>
        <taxon>Geoglossales</taxon>
        <taxon>Geoglossaceae</taxon>
        <taxon>Trichoglossum</taxon>
    </lineage>
</organism>
<dbReference type="GO" id="GO:0004672">
    <property type="term" value="F:protein kinase activity"/>
    <property type="evidence" value="ECO:0007669"/>
    <property type="project" value="InterPro"/>
</dbReference>
<proteinExistence type="predicted"/>
<evidence type="ECO:0000313" key="3">
    <source>
        <dbReference type="EMBL" id="KAH0558665.1"/>
    </source>
</evidence>
<feature type="region of interest" description="Disordered" evidence="1">
    <location>
        <begin position="58"/>
        <end position="140"/>
    </location>
</feature>
<dbReference type="PROSITE" id="PS00108">
    <property type="entry name" value="PROTEIN_KINASE_ST"/>
    <property type="match status" value="1"/>
</dbReference>
<feature type="compositionally biased region" description="Basic and acidic residues" evidence="1">
    <location>
        <begin position="83"/>
        <end position="99"/>
    </location>
</feature>
<feature type="compositionally biased region" description="Polar residues" evidence="1">
    <location>
        <begin position="68"/>
        <end position="81"/>
    </location>
</feature>
<feature type="domain" description="Protein kinase" evidence="2">
    <location>
        <begin position="164"/>
        <end position="328"/>
    </location>
</feature>
<keyword evidence="4" id="KW-1185">Reference proteome</keyword>
<feature type="non-terminal residue" evidence="3">
    <location>
        <position position="328"/>
    </location>
</feature>
<comment type="caution">
    <text evidence="3">The sequence shown here is derived from an EMBL/GenBank/DDBJ whole genome shotgun (WGS) entry which is preliminary data.</text>
</comment>
<dbReference type="GO" id="GO:0005524">
    <property type="term" value="F:ATP binding"/>
    <property type="evidence" value="ECO:0007669"/>
    <property type="project" value="InterPro"/>
</dbReference>
<dbReference type="InterPro" id="IPR000719">
    <property type="entry name" value="Prot_kinase_dom"/>
</dbReference>
<accession>A0A9P8LAP9</accession>
<reference evidence="3" key="1">
    <citation type="submission" date="2021-03" db="EMBL/GenBank/DDBJ databases">
        <title>Comparative genomics and phylogenomic investigation of the class Geoglossomycetes provide insights into ecological specialization and systematics.</title>
        <authorList>
            <person name="Melie T."/>
            <person name="Pirro S."/>
            <person name="Miller A.N."/>
            <person name="Quandt A."/>
        </authorList>
    </citation>
    <scope>NUCLEOTIDE SEQUENCE</scope>
    <source>
        <strain evidence="3">CAQ_001_2017</strain>
    </source>
</reference>
<gene>
    <name evidence="3" type="ORF">GP486_004688</name>
</gene>
<dbReference type="Proteomes" id="UP000750711">
    <property type="component" value="Unassembled WGS sequence"/>
</dbReference>
<protein>
    <recommendedName>
        <fullName evidence="2">Protein kinase domain-containing protein</fullName>
    </recommendedName>
</protein>
<dbReference type="Gene3D" id="1.10.510.10">
    <property type="entry name" value="Transferase(Phosphotransferase) domain 1"/>
    <property type="match status" value="1"/>
</dbReference>
<feature type="compositionally biased region" description="Basic and acidic residues" evidence="1">
    <location>
        <begin position="114"/>
        <end position="126"/>
    </location>
</feature>
<dbReference type="AlphaFoldDB" id="A0A9P8LAP9"/>
<evidence type="ECO:0000256" key="1">
    <source>
        <dbReference type="SAM" id="MobiDB-lite"/>
    </source>
</evidence>